<evidence type="ECO:0000256" key="5">
    <source>
        <dbReference type="SAM" id="SignalP"/>
    </source>
</evidence>
<dbReference type="CDD" id="cd15482">
    <property type="entry name" value="Sialidase_non-viral"/>
    <property type="match status" value="1"/>
</dbReference>
<dbReference type="EMBL" id="JAINZZ010000049">
    <property type="protein sequence ID" value="MBY8881477.1"/>
    <property type="molecule type" value="Genomic_DNA"/>
</dbReference>
<proteinExistence type="inferred from homology"/>
<evidence type="ECO:0000259" key="6">
    <source>
        <dbReference type="Pfam" id="PF13088"/>
    </source>
</evidence>
<dbReference type="Pfam" id="PF13088">
    <property type="entry name" value="BNR_2"/>
    <property type="match status" value="1"/>
</dbReference>
<comment type="similarity">
    <text evidence="2">Belongs to the glycosyl hydrolase 33 family.</text>
</comment>
<evidence type="ECO:0000313" key="7">
    <source>
        <dbReference type="EMBL" id="MBY8881477.1"/>
    </source>
</evidence>
<evidence type="ECO:0000256" key="3">
    <source>
        <dbReference type="ARBA" id="ARBA00012733"/>
    </source>
</evidence>
<dbReference type="SUPFAM" id="SSF50939">
    <property type="entry name" value="Sialidases"/>
    <property type="match status" value="1"/>
</dbReference>
<evidence type="ECO:0000256" key="1">
    <source>
        <dbReference type="ARBA" id="ARBA00000427"/>
    </source>
</evidence>
<keyword evidence="8" id="KW-1185">Reference proteome</keyword>
<dbReference type="RefSeq" id="WP_222967413.1">
    <property type="nucleotide sequence ID" value="NZ_JAINZZ010000049.1"/>
</dbReference>
<feature type="domain" description="Sialidase" evidence="6">
    <location>
        <begin position="95"/>
        <end position="403"/>
    </location>
</feature>
<feature type="region of interest" description="Disordered" evidence="4">
    <location>
        <begin position="30"/>
        <end position="72"/>
    </location>
</feature>
<dbReference type="InterPro" id="IPR011040">
    <property type="entry name" value="Sialidase"/>
</dbReference>
<accession>A0ABS7QHS1</accession>
<keyword evidence="5" id="KW-0732">Signal</keyword>
<dbReference type="InterPro" id="IPR036278">
    <property type="entry name" value="Sialidase_sf"/>
</dbReference>
<feature type="chain" id="PRO_5046465752" description="exo-alpha-sialidase" evidence="5">
    <location>
        <begin position="30"/>
        <end position="431"/>
    </location>
</feature>
<dbReference type="InterPro" id="IPR026856">
    <property type="entry name" value="Sialidase_fam"/>
</dbReference>
<comment type="catalytic activity">
    <reaction evidence="1">
        <text>Hydrolysis of alpha-(2-&gt;3)-, alpha-(2-&gt;6)-, alpha-(2-&gt;8)- glycosidic linkages of terminal sialic acid residues in oligosaccharides, glycoproteins, glycolipids, colominic acid and synthetic substrates.</text>
        <dbReference type="EC" id="3.2.1.18"/>
    </reaction>
</comment>
<organism evidence="7 8">
    <name type="scientific">Actinacidiphila acidipaludis</name>
    <dbReference type="NCBI Taxonomy" id="2873382"/>
    <lineage>
        <taxon>Bacteria</taxon>
        <taxon>Bacillati</taxon>
        <taxon>Actinomycetota</taxon>
        <taxon>Actinomycetes</taxon>
        <taxon>Kitasatosporales</taxon>
        <taxon>Streptomycetaceae</taxon>
        <taxon>Actinacidiphila</taxon>
    </lineage>
</organism>
<dbReference type="PANTHER" id="PTHR10628">
    <property type="entry name" value="SIALIDASE"/>
    <property type="match status" value="1"/>
</dbReference>
<dbReference type="PANTHER" id="PTHR10628:SF30">
    <property type="entry name" value="EXO-ALPHA-SIALIDASE"/>
    <property type="match status" value="1"/>
</dbReference>
<evidence type="ECO:0000256" key="4">
    <source>
        <dbReference type="SAM" id="MobiDB-lite"/>
    </source>
</evidence>
<evidence type="ECO:0000313" key="8">
    <source>
        <dbReference type="Proteomes" id="UP000778578"/>
    </source>
</evidence>
<sequence length="431" mass="44598">MPFDRRRFVAVPFAAGILAWAGQSARAVAAEPAGPHPAGSPRSGPGGGVPAGHSEPAAPNSPAPAAPFEESVPYTSGTEGYASFRIPALIRTRRGTLVAFAEARAGSSDTGRIVVVAKRSRDGGRTWGPPVVVAGDGTGTQGNPSPVVDPHTGDLVLLTCTNAAEATEAAIMAGQVRAGDGRRVWVQRSTDDGRTFSPPSEITARAKRPEWRWYATGPGHAIALTAGPHRGRLVVPANHSTPPPPGSSDTGTEAKYYGGHCLLSDDGGRTWRIGFTDDTPDGVVNANESTAAQLPDGKVYFNARNQNGTAPAPRVDAWSRDGGATLVRPYAPQPALAGPVVQGSVLQTPGGPLVFAGPSDPSVRAAMALRVSDDEGRTWATAITLSQLPAGYSDLTLVDAGTLGLLYETGTSSPYSTLVFVRIPLPALRRS</sequence>
<feature type="signal peptide" evidence="5">
    <location>
        <begin position="1"/>
        <end position="29"/>
    </location>
</feature>
<dbReference type="EC" id="3.2.1.18" evidence="3"/>
<gene>
    <name evidence="7" type="ORF">K7862_28120</name>
</gene>
<name>A0ABS7QHS1_9ACTN</name>
<dbReference type="GO" id="GO:0016787">
    <property type="term" value="F:hydrolase activity"/>
    <property type="evidence" value="ECO:0007669"/>
    <property type="project" value="UniProtKB-KW"/>
</dbReference>
<feature type="compositionally biased region" description="Low complexity" evidence="4">
    <location>
        <begin position="32"/>
        <end position="43"/>
    </location>
</feature>
<dbReference type="Proteomes" id="UP000778578">
    <property type="component" value="Unassembled WGS sequence"/>
</dbReference>
<dbReference type="Gene3D" id="2.120.10.10">
    <property type="match status" value="1"/>
</dbReference>
<reference evidence="7 8" key="1">
    <citation type="submission" date="2021-08" db="EMBL/GenBank/DDBJ databases">
        <title>WGS of actinomycetes from Thailand.</title>
        <authorList>
            <person name="Thawai C."/>
        </authorList>
    </citation>
    <scope>NUCLEOTIDE SEQUENCE [LARGE SCALE GENOMIC DNA]</scope>
    <source>
        <strain evidence="7 8">PLK6-54</strain>
    </source>
</reference>
<protein>
    <recommendedName>
        <fullName evidence="3">exo-alpha-sialidase</fullName>
        <ecNumber evidence="3">3.2.1.18</ecNumber>
    </recommendedName>
</protein>
<comment type="caution">
    <text evidence="7">The sequence shown here is derived from an EMBL/GenBank/DDBJ whole genome shotgun (WGS) entry which is preliminary data.</text>
</comment>
<evidence type="ECO:0000256" key="2">
    <source>
        <dbReference type="ARBA" id="ARBA00009348"/>
    </source>
</evidence>
<keyword evidence="7" id="KW-0378">Hydrolase</keyword>